<evidence type="ECO:0000256" key="2">
    <source>
        <dbReference type="SAM" id="Phobius"/>
    </source>
</evidence>
<gene>
    <name evidence="4" type="ORF">SAMN05421640_0091</name>
</gene>
<sequence>MIDQPELGNRLLSLRKEKGMTQHELREKSHVSVRTIQRIETGSVMPRASTLKILIDALGDTNQEWFTANSSKGIMERAKEFLLIDPDDNLLRRSILYAGIAGVVFLLMSLLDLGMGFLSDAYKENASIGMSVTLKVFMIISFFWFTRGFLALAKLFENKLLQTSSYLYMVVFAFVMILEIIALLFFPDYESVLSLVNSFSVIAIGSIAVIFGIGLIRLQDGLGRVSRIAGKIEIVYGVSYMSLILSFVGVILLFPMIVIEIVLLFKADELFKE</sequence>
<dbReference type="PROSITE" id="PS50943">
    <property type="entry name" value="HTH_CROC1"/>
    <property type="match status" value="1"/>
</dbReference>
<dbReference type="GO" id="GO:0003700">
    <property type="term" value="F:DNA-binding transcription factor activity"/>
    <property type="evidence" value="ECO:0007669"/>
    <property type="project" value="TreeGrafter"/>
</dbReference>
<name>A0A239EF77_EKHLU</name>
<dbReference type="AlphaFoldDB" id="A0A239EF77"/>
<reference evidence="4 5" key="1">
    <citation type="submission" date="2017-06" db="EMBL/GenBank/DDBJ databases">
        <authorList>
            <person name="Kim H.J."/>
            <person name="Triplett B.A."/>
        </authorList>
    </citation>
    <scope>NUCLEOTIDE SEQUENCE [LARGE SCALE GENOMIC DNA]</scope>
    <source>
        <strain evidence="4 5">DSM 19307</strain>
    </source>
</reference>
<evidence type="ECO:0000313" key="5">
    <source>
        <dbReference type="Proteomes" id="UP000198393"/>
    </source>
</evidence>
<organism evidence="4 5">
    <name type="scientific">Ekhidna lutea</name>
    <dbReference type="NCBI Taxonomy" id="447679"/>
    <lineage>
        <taxon>Bacteria</taxon>
        <taxon>Pseudomonadati</taxon>
        <taxon>Bacteroidota</taxon>
        <taxon>Cytophagia</taxon>
        <taxon>Cytophagales</taxon>
        <taxon>Reichenbachiellaceae</taxon>
        <taxon>Ekhidna</taxon>
    </lineage>
</organism>
<keyword evidence="2" id="KW-0812">Transmembrane</keyword>
<dbReference type="Gene3D" id="1.10.260.40">
    <property type="entry name" value="lambda repressor-like DNA-binding domains"/>
    <property type="match status" value="1"/>
</dbReference>
<feature type="domain" description="HTH cro/C1-type" evidence="3">
    <location>
        <begin position="11"/>
        <end position="66"/>
    </location>
</feature>
<keyword evidence="2" id="KW-1133">Transmembrane helix</keyword>
<dbReference type="InterPro" id="IPR010982">
    <property type="entry name" value="Lambda_DNA-bd_dom_sf"/>
</dbReference>
<proteinExistence type="predicted"/>
<protein>
    <submittedName>
        <fullName evidence="4">Helix-turn-helix</fullName>
    </submittedName>
</protein>
<feature type="transmembrane region" description="Helical" evidence="2">
    <location>
        <begin position="126"/>
        <end position="145"/>
    </location>
</feature>
<dbReference type="GO" id="GO:0005829">
    <property type="term" value="C:cytosol"/>
    <property type="evidence" value="ECO:0007669"/>
    <property type="project" value="TreeGrafter"/>
</dbReference>
<accession>A0A239EF77</accession>
<dbReference type="EMBL" id="FZPD01000001">
    <property type="protein sequence ID" value="SNS42673.1"/>
    <property type="molecule type" value="Genomic_DNA"/>
</dbReference>
<evidence type="ECO:0000256" key="1">
    <source>
        <dbReference type="ARBA" id="ARBA00023125"/>
    </source>
</evidence>
<dbReference type="SMART" id="SM00530">
    <property type="entry name" value="HTH_XRE"/>
    <property type="match status" value="1"/>
</dbReference>
<dbReference type="PANTHER" id="PTHR46797">
    <property type="entry name" value="HTH-TYPE TRANSCRIPTIONAL REGULATOR"/>
    <property type="match status" value="1"/>
</dbReference>
<dbReference type="PANTHER" id="PTHR46797:SF1">
    <property type="entry name" value="METHYLPHOSPHONATE SYNTHASE"/>
    <property type="match status" value="1"/>
</dbReference>
<dbReference type="Proteomes" id="UP000198393">
    <property type="component" value="Unassembled WGS sequence"/>
</dbReference>
<feature type="transmembrane region" description="Helical" evidence="2">
    <location>
        <begin position="192"/>
        <end position="216"/>
    </location>
</feature>
<keyword evidence="2" id="KW-0472">Membrane</keyword>
<dbReference type="Pfam" id="PF01381">
    <property type="entry name" value="HTH_3"/>
    <property type="match status" value="1"/>
</dbReference>
<dbReference type="CDD" id="cd00093">
    <property type="entry name" value="HTH_XRE"/>
    <property type="match status" value="1"/>
</dbReference>
<feature type="transmembrane region" description="Helical" evidence="2">
    <location>
        <begin position="95"/>
        <end position="114"/>
    </location>
</feature>
<keyword evidence="5" id="KW-1185">Reference proteome</keyword>
<feature type="transmembrane region" description="Helical" evidence="2">
    <location>
        <begin position="166"/>
        <end position="186"/>
    </location>
</feature>
<feature type="transmembrane region" description="Helical" evidence="2">
    <location>
        <begin position="237"/>
        <end position="265"/>
    </location>
</feature>
<dbReference type="InterPro" id="IPR050807">
    <property type="entry name" value="TransReg_Diox_bact_type"/>
</dbReference>
<dbReference type="SUPFAM" id="SSF47413">
    <property type="entry name" value="lambda repressor-like DNA-binding domains"/>
    <property type="match status" value="1"/>
</dbReference>
<dbReference type="GO" id="GO:0003677">
    <property type="term" value="F:DNA binding"/>
    <property type="evidence" value="ECO:0007669"/>
    <property type="project" value="UniProtKB-KW"/>
</dbReference>
<dbReference type="OrthoDB" id="1357763at2"/>
<dbReference type="RefSeq" id="WP_089354881.1">
    <property type="nucleotide sequence ID" value="NZ_FZPD01000001.1"/>
</dbReference>
<dbReference type="InterPro" id="IPR001387">
    <property type="entry name" value="Cro/C1-type_HTH"/>
</dbReference>
<evidence type="ECO:0000259" key="3">
    <source>
        <dbReference type="PROSITE" id="PS50943"/>
    </source>
</evidence>
<keyword evidence="1" id="KW-0238">DNA-binding</keyword>
<evidence type="ECO:0000313" key="4">
    <source>
        <dbReference type="EMBL" id="SNS42673.1"/>
    </source>
</evidence>